<feature type="coiled-coil region" evidence="1">
    <location>
        <begin position="130"/>
        <end position="168"/>
    </location>
</feature>
<name>K6G7P7_9GAMM</name>
<sequence length="176" mass="19726">MNEKYVQALILGSIIGLAIVIDDIISPKNLINNAPISIGIIDEKSKNSDQLIKILESLGSDHELKNHKVVLLDANDDKTMSSNELKKIFKIKIDGNDINKEEVKKDIRIKVNTDDISDIDIQSIFDEIQIQLSDEEYIEVKSKLEDAKSELENELAEAADQLGNVDIDIQVEVDKN</sequence>
<evidence type="ECO:0008006" key="4">
    <source>
        <dbReference type="Google" id="ProtNLM"/>
    </source>
</evidence>
<dbReference type="AlphaFoldDB" id="K6G7P7"/>
<dbReference type="STRING" id="1208365.B273_0212"/>
<gene>
    <name evidence="2" type="ORF">B273_0212</name>
</gene>
<keyword evidence="1" id="KW-0175">Coiled coil</keyword>
<reference evidence="2 3" key="1">
    <citation type="submission" date="2012-09" db="EMBL/GenBank/DDBJ databases">
        <authorList>
            <person name="Dupont C.L."/>
            <person name="Rusch D.B."/>
            <person name="Lombardo M.-J."/>
            <person name="Novotny M."/>
            <person name="Yee-Greenbaum J."/>
            <person name="Laskin R."/>
        </authorList>
    </citation>
    <scope>NUCLEOTIDE SEQUENCE [LARGE SCALE GENOMIC DNA]</scope>
    <source>
        <strain evidence="2">SAR86E</strain>
    </source>
</reference>
<keyword evidence="3" id="KW-1185">Reference proteome</keyword>
<protein>
    <recommendedName>
        <fullName evidence="4">EF-hand domain-containing protein</fullName>
    </recommendedName>
</protein>
<comment type="caution">
    <text evidence="2">The sequence shown here is derived from an EMBL/GenBank/DDBJ whole genome shotgun (WGS) entry which is preliminary data.</text>
</comment>
<organism evidence="2 3">
    <name type="scientific">SAR86 cluster bacterium SAR86E</name>
    <dbReference type="NCBI Taxonomy" id="1208365"/>
    <lineage>
        <taxon>Bacteria</taxon>
        <taxon>Pseudomonadati</taxon>
        <taxon>Pseudomonadota</taxon>
        <taxon>Gammaproteobacteria</taxon>
        <taxon>SAR86 cluster</taxon>
    </lineage>
</organism>
<evidence type="ECO:0000256" key="1">
    <source>
        <dbReference type="SAM" id="Coils"/>
    </source>
</evidence>
<proteinExistence type="predicted"/>
<dbReference type="Proteomes" id="UP000010310">
    <property type="component" value="Unassembled WGS sequence"/>
</dbReference>
<dbReference type="EMBL" id="AMWX01000001">
    <property type="protein sequence ID" value="EKO37134.1"/>
    <property type="molecule type" value="Genomic_DNA"/>
</dbReference>
<evidence type="ECO:0000313" key="3">
    <source>
        <dbReference type="Proteomes" id="UP000010310"/>
    </source>
</evidence>
<dbReference type="PROSITE" id="PS00018">
    <property type="entry name" value="EF_HAND_1"/>
    <property type="match status" value="1"/>
</dbReference>
<dbReference type="InterPro" id="IPR018247">
    <property type="entry name" value="EF_Hand_1_Ca_BS"/>
</dbReference>
<evidence type="ECO:0000313" key="2">
    <source>
        <dbReference type="EMBL" id="EKO37134.1"/>
    </source>
</evidence>
<accession>K6G7P7</accession>